<name>A0A8S5QE54_9CAUD</name>
<dbReference type="Pfam" id="PF05136">
    <property type="entry name" value="Phage_portal_2"/>
    <property type="match status" value="1"/>
</dbReference>
<reference evidence="3" key="1">
    <citation type="journal article" date="2021" name="Proc. Natl. Acad. Sci. U.S.A.">
        <title>A Catalog of Tens of Thousands of Viruses from Human Metagenomes Reveals Hidden Associations with Chronic Diseases.</title>
        <authorList>
            <person name="Tisza M.J."/>
            <person name="Buck C.B."/>
        </authorList>
    </citation>
    <scope>NUCLEOTIDE SEQUENCE</scope>
    <source>
        <strain evidence="3">CtqPn17</strain>
    </source>
</reference>
<accession>A0A8S5QE54</accession>
<feature type="region of interest" description="Disordered" evidence="1">
    <location>
        <begin position="195"/>
        <end position="214"/>
    </location>
</feature>
<keyword evidence="2" id="KW-1133">Transmembrane helix</keyword>
<feature type="region of interest" description="Disordered" evidence="1">
    <location>
        <begin position="1"/>
        <end position="43"/>
    </location>
</feature>
<proteinExistence type="predicted"/>
<protein>
    <submittedName>
        <fullName evidence="3">Portal protein</fullName>
    </submittedName>
</protein>
<dbReference type="NCBIfam" id="TIGR01539">
    <property type="entry name" value="portal_lambda"/>
    <property type="match status" value="1"/>
</dbReference>
<feature type="compositionally biased region" description="Basic and acidic residues" evidence="1">
    <location>
        <begin position="523"/>
        <end position="538"/>
    </location>
</feature>
<feature type="compositionally biased region" description="Basic residues" evidence="1">
    <location>
        <begin position="1"/>
        <end position="11"/>
    </location>
</feature>
<evidence type="ECO:0000313" key="3">
    <source>
        <dbReference type="EMBL" id="DAE17543.1"/>
    </source>
</evidence>
<dbReference type="InterPro" id="IPR006429">
    <property type="entry name" value="Phage_lambda_portal"/>
</dbReference>
<sequence length="538" mass="59484">MSKKKKQKKEPKQKNNAVELVPQHSIPGSRQSASAPRMSYGSHGASQTLNSMVGWIIDAGNAEDNIDLYSSTLRKRARDLYAGGGLARSGPETLTTSVVGWGILPKPKIDGDFLGMTDEAREEAEKTIAREFRLWAGNTMCDATRRQNFYGIQQLAFLSMLMSGDVFALFGMKENKRTPYQTTIRLLEADRICNPDSSGDSEGTATDSGGRIVDGVETDQEGTVIRYHVASRSPIAENDSSELIWTAIDAFGADTGYPNILHVMTYERPEQCRGIPFVAAEIEQLKQFTRYMNAELAANVVSAMLTCFITSDQDDGSFGMQDAVNKEDKVTDDDISLELAPGAVYSLPPGKKIETVNPLRSNSQFETFVNTCITVIASSMGIPKEVLTKKYESNYTAARAALLDFWRTVKVYRTRFNDDFNQPIYEQWLSEAVATGRIDAPGFFDDPAVRQAWCGCVWMGASMGHVDPKKEVAAAESRIANNITTQEQEAAEYNGNDWAANIRQRKKEVAAAQELTSLLEQPDDTKNNEKTKKKSKGE</sequence>
<feature type="transmembrane region" description="Helical" evidence="2">
    <location>
        <begin position="155"/>
        <end position="172"/>
    </location>
</feature>
<keyword evidence="2" id="KW-0812">Transmembrane</keyword>
<keyword evidence="2" id="KW-0472">Membrane</keyword>
<feature type="region of interest" description="Disordered" evidence="1">
    <location>
        <begin position="514"/>
        <end position="538"/>
    </location>
</feature>
<organism evidence="3">
    <name type="scientific">Caudovirales sp. ctqPn17</name>
    <dbReference type="NCBI Taxonomy" id="2825772"/>
    <lineage>
        <taxon>Viruses</taxon>
        <taxon>Duplodnaviria</taxon>
        <taxon>Heunggongvirae</taxon>
        <taxon>Uroviricota</taxon>
        <taxon>Caudoviricetes</taxon>
    </lineage>
</organism>
<dbReference type="GO" id="GO:0019068">
    <property type="term" value="P:virion assembly"/>
    <property type="evidence" value="ECO:0007669"/>
    <property type="project" value="InterPro"/>
</dbReference>
<evidence type="ECO:0000256" key="1">
    <source>
        <dbReference type="SAM" id="MobiDB-lite"/>
    </source>
</evidence>
<feature type="compositionally biased region" description="Polar residues" evidence="1">
    <location>
        <begin position="195"/>
        <end position="207"/>
    </location>
</feature>
<evidence type="ECO:0000256" key="2">
    <source>
        <dbReference type="SAM" id="Phobius"/>
    </source>
</evidence>
<dbReference type="GO" id="GO:0005198">
    <property type="term" value="F:structural molecule activity"/>
    <property type="evidence" value="ECO:0007669"/>
    <property type="project" value="InterPro"/>
</dbReference>
<dbReference type="EMBL" id="BK015642">
    <property type="protein sequence ID" value="DAE17543.1"/>
    <property type="molecule type" value="Genomic_DNA"/>
</dbReference>